<dbReference type="Pfam" id="PF11706">
    <property type="entry name" value="zf-CGNR"/>
    <property type="match status" value="1"/>
</dbReference>
<dbReference type="InterPro" id="IPR021005">
    <property type="entry name" value="Znf_CGNR"/>
</dbReference>
<dbReference type="PANTHER" id="PTHR35525:SF3">
    <property type="entry name" value="BLL6575 PROTEIN"/>
    <property type="match status" value="1"/>
</dbReference>
<dbReference type="InterPro" id="IPR010852">
    <property type="entry name" value="ABATE"/>
</dbReference>
<dbReference type="OrthoDB" id="123307at2"/>
<protein>
    <recommendedName>
        <fullName evidence="1">Zinc finger CGNR domain-containing protein</fullName>
    </recommendedName>
</protein>
<dbReference type="eggNOG" id="COG5516">
    <property type="taxonomic scope" value="Bacteria"/>
</dbReference>
<dbReference type="PATRIC" id="fig|1246995.3.peg.1781"/>
<dbReference type="Gene3D" id="1.10.3300.10">
    <property type="entry name" value="Jann2411-like domain"/>
    <property type="match status" value="1"/>
</dbReference>
<dbReference type="EMBL" id="CP006272">
    <property type="protein sequence ID" value="AGZ40040.1"/>
    <property type="molecule type" value="Genomic_DNA"/>
</dbReference>
<dbReference type="KEGG" id="afs:AFR_08755"/>
<dbReference type="AlphaFoldDB" id="U5VWG0"/>
<reference evidence="2 3" key="1">
    <citation type="journal article" date="2014" name="J. Biotechnol.">
        <title>Complete genome sequence of the actinobacterium Actinoplanes friuliensis HAG 010964, producer of the lipopeptide antibiotic friulimycin.</title>
        <authorList>
            <person name="Ruckert C."/>
            <person name="Szczepanowski R."/>
            <person name="Albersmeier A."/>
            <person name="Goesmann A."/>
            <person name="Fischer N."/>
            <person name="Steinkamper A."/>
            <person name="Puhler A."/>
            <person name="Biener R."/>
            <person name="Schwartz D."/>
            <person name="Kalinowski J."/>
        </authorList>
    </citation>
    <scope>NUCLEOTIDE SEQUENCE [LARGE SCALE GENOMIC DNA]</scope>
    <source>
        <strain evidence="2 3">DSM 7358</strain>
    </source>
</reference>
<evidence type="ECO:0000313" key="3">
    <source>
        <dbReference type="Proteomes" id="UP000017746"/>
    </source>
</evidence>
<dbReference type="STRING" id="1246995.AFR_08755"/>
<name>U5VWG0_9ACTN</name>
<accession>U5VWG0</accession>
<evidence type="ECO:0000313" key="2">
    <source>
        <dbReference type="EMBL" id="AGZ40040.1"/>
    </source>
</evidence>
<evidence type="ECO:0000259" key="1">
    <source>
        <dbReference type="Pfam" id="PF11706"/>
    </source>
</evidence>
<keyword evidence="3" id="KW-1185">Reference proteome</keyword>
<feature type="domain" description="Zinc finger CGNR" evidence="1">
    <location>
        <begin position="152"/>
        <end position="194"/>
    </location>
</feature>
<dbReference type="InterPro" id="IPR023286">
    <property type="entry name" value="ABATE_dom_sf"/>
</dbReference>
<dbReference type="HOGENOM" id="CLU_087298_3_1_11"/>
<dbReference type="PANTHER" id="PTHR35525">
    <property type="entry name" value="BLL6575 PROTEIN"/>
    <property type="match status" value="1"/>
</dbReference>
<organism evidence="2 3">
    <name type="scientific">Actinoplanes friuliensis DSM 7358</name>
    <dbReference type="NCBI Taxonomy" id="1246995"/>
    <lineage>
        <taxon>Bacteria</taxon>
        <taxon>Bacillati</taxon>
        <taxon>Actinomycetota</taxon>
        <taxon>Actinomycetes</taxon>
        <taxon>Micromonosporales</taxon>
        <taxon>Micromonosporaceae</taxon>
        <taxon>Actinoplanes</taxon>
    </lineage>
</organism>
<dbReference type="Pfam" id="PF07336">
    <property type="entry name" value="ABATE"/>
    <property type="match status" value="1"/>
</dbReference>
<sequence>MRVRHPDGQVFSFDAGALCLELSSISGGEGFRARFELLHSPGDFVRWAFAGRLDLAGWGLRPEDVVATEEHLALVKRLREAIWAGAWATATGSAIARVDADVLNEVAGGAVPVPEIGPELRRTWQRPVRADQLATLFARDAVTTLTPPTATRVRMCAADNCALIYLDTSRPGNRRWCSMERCGNRAKVRSHRSREDRP</sequence>
<dbReference type="SUPFAM" id="SSF160904">
    <property type="entry name" value="Jann2411-like"/>
    <property type="match status" value="1"/>
</dbReference>
<proteinExistence type="predicted"/>
<dbReference type="Proteomes" id="UP000017746">
    <property type="component" value="Chromosome"/>
</dbReference>
<dbReference type="RefSeq" id="WP_023359571.1">
    <property type="nucleotide sequence ID" value="NC_022657.1"/>
</dbReference>
<gene>
    <name evidence="2" type="ORF">AFR_08755</name>
</gene>